<feature type="short sequence motif" description="HXTX 1" evidence="2">
    <location>
        <begin position="36"/>
        <end position="39"/>
    </location>
</feature>
<organism evidence="3 4">
    <name type="scientific">Poseidonocella sedimentorum</name>
    <dbReference type="NCBI Taxonomy" id="871652"/>
    <lineage>
        <taxon>Bacteria</taxon>
        <taxon>Pseudomonadati</taxon>
        <taxon>Pseudomonadota</taxon>
        <taxon>Alphaproteobacteria</taxon>
        <taxon>Rhodobacterales</taxon>
        <taxon>Roseobacteraceae</taxon>
        <taxon>Poseidonocella</taxon>
    </lineage>
</organism>
<comment type="similarity">
    <text evidence="2">Belongs to the 2H phosphoesterase superfamily. ThpR family.</text>
</comment>
<dbReference type="Pfam" id="PF13563">
    <property type="entry name" value="2_5_RNA_ligase2"/>
    <property type="match status" value="1"/>
</dbReference>
<dbReference type="Proteomes" id="UP000199302">
    <property type="component" value="Unassembled WGS sequence"/>
</dbReference>
<dbReference type="PANTHER" id="PTHR35561">
    <property type="entry name" value="RNA 2',3'-CYCLIC PHOSPHODIESTERASE"/>
    <property type="match status" value="1"/>
</dbReference>
<evidence type="ECO:0000256" key="2">
    <source>
        <dbReference type="HAMAP-Rule" id="MF_01940"/>
    </source>
</evidence>
<name>A0A1I6E7K3_9RHOB</name>
<dbReference type="SUPFAM" id="SSF55144">
    <property type="entry name" value="LigT-like"/>
    <property type="match status" value="1"/>
</dbReference>
<keyword evidence="4" id="KW-1185">Reference proteome</keyword>
<comment type="function">
    <text evidence="2">Hydrolyzes RNA 2',3'-cyclic phosphodiester to an RNA 2'-phosphomonoester.</text>
</comment>
<dbReference type="Gene3D" id="3.90.1140.10">
    <property type="entry name" value="Cyclic phosphodiesterase"/>
    <property type="match status" value="1"/>
</dbReference>
<dbReference type="PANTHER" id="PTHR35561:SF1">
    <property type="entry name" value="RNA 2',3'-CYCLIC PHOSPHODIESTERASE"/>
    <property type="match status" value="1"/>
</dbReference>
<gene>
    <name evidence="3" type="ORF">SAMN04515673_10813</name>
</gene>
<dbReference type="InterPro" id="IPR009097">
    <property type="entry name" value="Cyclic_Pdiesterase"/>
</dbReference>
<feature type="active site" description="Proton acceptor" evidence="2">
    <location>
        <position position="117"/>
    </location>
</feature>
<sequence length="187" mass="20561">MRVFLALPMPDAVRDGLVALQGRIKAGRKVAPEHLHMTLVFAGEVPEAQLAELDDQLQDLTVPALPIRLRGLSVMGGGRVLSIQQRADTGLIGFQARLERRVRDAGIRLQKRRFQPHVTIARWREGDVAALEGAGRALERFGDVEMPGGTMDRVAMYRSELRPEGAVYHELACYPDLPPWAVGPGAP</sequence>
<protein>
    <recommendedName>
        <fullName evidence="2">RNA 2',3'-cyclic phosphodiesterase</fullName>
        <shortName evidence="2">RNA 2',3'-CPDase</shortName>
        <ecNumber evidence="2">3.1.4.58</ecNumber>
    </recommendedName>
</protein>
<dbReference type="OrthoDB" id="9793819at2"/>
<evidence type="ECO:0000313" key="3">
    <source>
        <dbReference type="EMBL" id="SFR13715.1"/>
    </source>
</evidence>
<dbReference type="EMBL" id="FOYI01000008">
    <property type="protein sequence ID" value="SFR13715.1"/>
    <property type="molecule type" value="Genomic_DNA"/>
</dbReference>
<dbReference type="NCBIfam" id="TIGR02258">
    <property type="entry name" value="2_5_ligase"/>
    <property type="match status" value="1"/>
</dbReference>
<dbReference type="RefSeq" id="WP_092081153.1">
    <property type="nucleotide sequence ID" value="NZ_FOYI01000008.1"/>
</dbReference>
<dbReference type="EC" id="3.1.4.58" evidence="2"/>
<dbReference type="STRING" id="871652.SAMN04515673_10813"/>
<keyword evidence="1 2" id="KW-0378">Hydrolase</keyword>
<evidence type="ECO:0000256" key="1">
    <source>
        <dbReference type="ARBA" id="ARBA00022801"/>
    </source>
</evidence>
<dbReference type="GO" id="GO:0008664">
    <property type="term" value="F:RNA 2',3'-cyclic 3'-phosphodiesterase activity"/>
    <property type="evidence" value="ECO:0007669"/>
    <property type="project" value="UniProtKB-EC"/>
</dbReference>
<dbReference type="HAMAP" id="MF_01940">
    <property type="entry name" value="RNA_CPDase"/>
    <property type="match status" value="1"/>
</dbReference>
<keyword evidence="3" id="KW-0436">Ligase</keyword>
<feature type="active site" description="Proton donor" evidence="2">
    <location>
        <position position="36"/>
    </location>
</feature>
<evidence type="ECO:0000313" key="4">
    <source>
        <dbReference type="Proteomes" id="UP000199302"/>
    </source>
</evidence>
<feature type="short sequence motif" description="HXTX 2" evidence="2">
    <location>
        <begin position="117"/>
        <end position="120"/>
    </location>
</feature>
<dbReference type="InterPro" id="IPR004175">
    <property type="entry name" value="RNA_CPDase"/>
</dbReference>
<dbReference type="GO" id="GO:0004113">
    <property type="term" value="F:2',3'-cyclic-nucleotide 3'-phosphodiesterase activity"/>
    <property type="evidence" value="ECO:0007669"/>
    <property type="project" value="InterPro"/>
</dbReference>
<accession>A0A1I6E7K3</accession>
<dbReference type="AlphaFoldDB" id="A0A1I6E7K3"/>
<comment type="catalytic activity">
    <reaction evidence="2">
        <text>a 3'-end 2',3'-cyclophospho-ribonucleotide-RNA + H2O = a 3'-end 2'-phospho-ribonucleotide-RNA + H(+)</text>
        <dbReference type="Rhea" id="RHEA:11828"/>
        <dbReference type="Rhea" id="RHEA-COMP:10464"/>
        <dbReference type="Rhea" id="RHEA-COMP:17353"/>
        <dbReference type="ChEBI" id="CHEBI:15377"/>
        <dbReference type="ChEBI" id="CHEBI:15378"/>
        <dbReference type="ChEBI" id="CHEBI:83064"/>
        <dbReference type="ChEBI" id="CHEBI:173113"/>
        <dbReference type="EC" id="3.1.4.58"/>
    </reaction>
</comment>
<dbReference type="GO" id="GO:0016874">
    <property type="term" value="F:ligase activity"/>
    <property type="evidence" value="ECO:0007669"/>
    <property type="project" value="UniProtKB-KW"/>
</dbReference>
<reference evidence="3 4" key="1">
    <citation type="submission" date="2016-10" db="EMBL/GenBank/DDBJ databases">
        <authorList>
            <person name="de Groot N.N."/>
        </authorList>
    </citation>
    <scope>NUCLEOTIDE SEQUENCE [LARGE SCALE GENOMIC DNA]</scope>
    <source>
        <strain evidence="4">KMM 9023,NRIC 0796,JCM 17311,KCTC 23692</strain>
    </source>
</reference>
<proteinExistence type="inferred from homology"/>